<evidence type="ECO:0000256" key="2">
    <source>
        <dbReference type="SAM" id="MobiDB-lite"/>
    </source>
</evidence>
<feature type="region of interest" description="Disordered" evidence="2">
    <location>
        <begin position="222"/>
        <end position="244"/>
    </location>
</feature>
<dbReference type="InterPro" id="IPR011991">
    <property type="entry name" value="ArsR-like_HTH"/>
</dbReference>
<keyword evidence="1" id="KW-0175">Coiled coil</keyword>
<name>K9AZS5_9MICO</name>
<feature type="coiled-coil region" evidence="1">
    <location>
        <begin position="175"/>
        <end position="206"/>
    </location>
</feature>
<dbReference type="AlphaFoldDB" id="K9AZS5"/>
<keyword evidence="4" id="KW-1185">Reference proteome</keyword>
<dbReference type="RefSeq" id="WP_009378498.1">
    <property type="nucleotide sequence ID" value="NZ_AMSP01000007.1"/>
</dbReference>
<comment type="caution">
    <text evidence="3">The sequence shown here is derived from an EMBL/GenBank/DDBJ whole genome shotgun (WGS) entry which is preliminary data.</text>
</comment>
<dbReference type="EMBL" id="AMSP01000007">
    <property type="protein sequence ID" value="EKU47025.1"/>
    <property type="molecule type" value="Genomic_DNA"/>
</dbReference>
<dbReference type="Pfam" id="PF13412">
    <property type="entry name" value="HTH_24"/>
    <property type="match status" value="1"/>
</dbReference>
<feature type="compositionally biased region" description="Basic and acidic residues" evidence="2">
    <location>
        <begin position="21"/>
        <end position="52"/>
    </location>
</feature>
<evidence type="ECO:0000256" key="1">
    <source>
        <dbReference type="SAM" id="Coils"/>
    </source>
</evidence>
<protein>
    <submittedName>
        <fullName evidence="3">ArsR family transcriptional regulator</fullName>
    </submittedName>
</protein>
<feature type="compositionally biased region" description="Acidic residues" evidence="2">
    <location>
        <begin position="235"/>
        <end position="244"/>
    </location>
</feature>
<proteinExistence type="predicted"/>
<dbReference type="InterPro" id="IPR036390">
    <property type="entry name" value="WH_DNA-bd_sf"/>
</dbReference>
<dbReference type="SUPFAM" id="SSF46785">
    <property type="entry name" value="Winged helix' DNA-binding domain"/>
    <property type="match status" value="1"/>
</dbReference>
<evidence type="ECO:0000313" key="3">
    <source>
        <dbReference type="EMBL" id="EKU47025.1"/>
    </source>
</evidence>
<gene>
    <name evidence="3" type="ORF">C272_09949</name>
</gene>
<organism evidence="3 4">
    <name type="scientific">Brevibacterium casei S18</name>
    <dbReference type="NCBI Taxonomy" id="1229781"/>
    <lineage>
        <taxon>Bacteria</taxon>
        <taxon>Bacillati</taxon>
        <taxon>Actinomycetota</taxon>
        <taxon>Actinomycetes</taxon>
        <taxon>Micrococcales</taxon>
        <taxon>Brevibacteriaceae</taxon>
        <taxon>Brevibacterium</taxon>
    </lineage>
</organism>
<reference evidence="3 4" key="1">
    <citation type="submission" date="2012-09" db="EMBL/GenBank/DDBJ databases">
        <title>Genome Sequence of Brevibacterium casei S18.</title>
        <authorList>
            <person name="Sharma R."/>
            <person name="Singh A."/>
            <person name="Jangir P.K."/>
        </authorList>
    </citation>
    <scope>NUCLEOTIDE SEQUENCE [LARGE SCALE GENOMIC DNA]</scope>
    <source>
        <strain evidence="3 4">S18</strain>
    </source>
</reference>
<dbReference type="InterPro" id="IPR036388">
    <property type="entry name" value="WH-like_DNA-bd_sf"/>
</dbReference>
<evidence type="ECO:0000313" key="4">
    <source>
        <dbReference type="Proteomes" id="UP000009879"/>
    </source>
</evidence>
<dbReference type="eggNOG" id="COG0640">
    <property type="taxonomic scope" value="Bacteria"/>
</dbReference>
<feature type="region of interest" description="Disordered" evidence="2">
    <location>
        <begin position="1"/>
        <end position="52"/>
    </location>
</feature>
<sequence length="244" mass="26803">MNAKPAMPGEGREGPPPSTGRDSEPLTRGAERPTRDAERPTRDAERPTRDAERVAVAIERRDATDAEAKALASSVRLRILRLCLNEALTNREIAEATGLNPATSLHHVRMLADTGFLAAQEVRRGRRGAREIPYLATGKSWFIDAGDVTNPMIDAFSAEFSAAPYEERTMSRMAAMLTAEEVDEFRQRLEDLLEDFRSRNSAARSDGAGTREWAVFVAMHPSARTSSAGDRLGGPDDDEQPPTR</sequence>
<dbReference type="PATRIC" id="fig|1229781.4.peg.1999"/>
<dbReference type="Proteomes" id="UP000009879">
    <property type="component" value="Unassembled WGS sequence"/>
</dbReference>
<dbReference type="Gene3D" id="1.10.10.10">
    <property type="entry name" value="Winged helix-like DNA-binding domain superfamily/Winged helix DNA-binding domain"/>
    <property type="match status" value="1"/>
</dbReference>
<dbReference type="CDD" id="cd00090">
    <property type="entry name" value="HTH_ARSR"/>
    <property type="match status" value="1"/>
</dbReference>
<accession>K9AZS5</accession>